<reference evidence="1" key="1">
    <citation type="submission" date="2021-07" db="EMBL/GenBank/DDBJ databases">
        <authorList>
            <person name="Branca A.L. A."/>
        </authorList>
    </citation>
    <scope>NUCLEOTIDE SEQUENCE</scope>
</reference>
<dbReference type="EMBL" id="CAJVPA010000228">
    <property type="protein sequence ID" value="CAG8415438.1"/>
    <property type="molecule type" value="Genomic_DNA"/>
</dbReference>
<proteinExistence type="predicted"/>
<dbReference type="AlphaFoldDB" id="A0A9W4NTQ4"/>
<gene>
    <name evidence="1" type="ORF">PSALAMII_LOCUS9643</name>
</gene>
<evidence type="ECO:0000313" key="1">
    <source>
        <dbReference type="EMBL" id="CAG8415438.1"/>
    </source>
</evidence>
<name>A0A9W4NTQ4_9EURO</name>
<dbReference type="Proteomes" id="UP001152646">
    <property type="component" value="Unassembled WGS sequence"/>
</dbReference>
<protein>
    <submittedName>
        <fullName evidence="1">Uncharacterized protein</fullName>
    </submittedName>
</protein>
<comment type="caution">
    <text evidence="1">The sequence shown here is derived from an EMBL/GenBank/DDBJ whole genome shotgun (WGS) entry which is preliminary data.</text>
</comment>
<accession>A0A9W4NTQ4</accession>
<evidence type="ECO:0000313" key="2">
    <source>
        <dbReference type="Proteomes" id="UP001152646"/>
    </source>
</evidence>
<dbReference type="OrthoDB" id="10392118at2759"/>
<organism evidence="1 2">
    <name type="scientific">Penicillium salamii</name>
    <dbReference type="NCBI Taxonomy" id="1612424"/>
    <lineage>
        <taxon>Eukaryota</taxon>
        <taxon>Fungi</taxon>
        <taxon>Dikarya</taxon>
        <taxon>Ascomycota</taxon>
        <taxon>Pezizomycotina</taxon>
        <taxon>Eurotiomycetes</taxon>
        <taxon>Eurotiomycetidae</taxon>
        <taxon>Eurotiales</taxon>
        <taxon>Aspergillaceae</taxon>
        <taxon>Penicillium</taxon>
    </lineage>
</organism>
<sequence length="270" mass="28918">MRDEVPDGWKRACSRRRYMLSSERSGLEYAMGIGGGGGGGGVDMVGKVGDEWRELMEGRRRCCLMLMLRSGDLRRMQKASAKRNIRTAQPPMILPTRMLVLVEGEFAEVLEVLAFGTPINGGVFVGDGVEVVSGMVELVKLVKLTELVALRGVVLIMDVSRVLEPNGGAMYIMLEVVDGDSAVEDGWVSIGIDSDVIGLRVGAKVSMEDVEDVVGSALSLESQVDILVKTDKVGVDKVPLGALDVTLPGKVNTQVGRNVSVWIAVIVTTG</sequence>